<sequence length="435" mass="49552">MAEKPWVIQVDNHVRETVLEMEKKCWDKRSIYKMPNSVTNINKKAYTPQLVSFGPYHYNNKNLNPMEEHKDRALLHVLKRSRKPLQSYFQSLIEVVEDLKEAYESLDSDLKRDSDAFLRIMIRDGIFMLEILRFFTENVEGFAGNDPIFSNHGRLYVMPIIGSDMLMLENQLPMLVLHKLLAVDKGLNKEDQELTNGLILKFFFPTEAHSKAPSNCLHALDMYRKALLQPKAKTQHLHHHHHPPQNDILPPPIPKGHDDVIPSATELTEAGIIIKRSKTASLKDITFSRGVLKLPPIILDDITKPLFLNLVAFERFHVGAGNEVSGFVFFMDNIIDNARDIALLSSRKIIQNSSGSNKAAAELFTSLAKDVMLDSESKLGVVCMDINNYCKKSWPKYRANLIQTYFRSPWELLSLVAAILLFGLTILQSVYTVLG</sequence>
<keyword evidence="2" id="KW-1185">Reference proteome</keyword>
<evidence type="ECO:0000313" key="1">
    <source>
        <dbReference type="EMBL" id="KAI5678139.1"/>
    </source>
</evidence>
<organism evidence="1 2">
    <name type="scientific">Catharanthus roseus</name>
    <name type="common">Madagascar periwinkle</name>
    <name type="synonym">Vinca rosea</name>
    <dbReference type="NCBI Taxonomy" id="4058"/>
    <lineage>
        <taxon>Eukaryota</taxon>
        <taxon>Viridiplantae</taxon>
        <taxon>Streptophyta</taxon>
        <taxon>Embryophyta</taxon>
        <taxon>Tracheophyta</taxon>
        <taxon>Spermatophyta</taxon>
        <taxon>Magnoliopsida</taxon>
        <taxon>eudicotyledons</taxon>
        <taxon>Gunneridae</taxon>
        <taxon>Pentapetalae</taxon>
        <taxon>asterids</taxon>
        <taxon>lamiids</taxon>
        <taxon>Gentianales</taxon>
        <taxon>Apocynaceae</taxon>
        <taxon>Rauvolfioideae</taxon>
        <taxon>Vinceae</taxon>
        <taxon>Catharanthinae</taxon>
        <taxon>Catharanthus</taxon>
    </lineage>
</organism>
<comment type="caution">
    <text evidence="1">The sequence shown here is derived from an EMBL/GenBank/DDBJ whole genome shotgun (WGS) entry which is preliminary data.</text>
</comment>
<reference evidence="2" key="1">
    <citation type="journal article" date="2023" name="Nat. Plants">
        <title>Single-cell RNA sequencing provides a high-resolution roadmap for understanding the multicellular compartmentation of specialized metabolism.</title>
        <authorList>
            <person name="Sun S."/>
            <person name="Shen X."/>
            <person name="Li Y."/>
            <person name="Li Y."/>
            <person name="Wang S."/>
            <person name="Li R."/>
            <person name="Zhang H."/>
            <person name="Shen G."/>
            <person name="Guo B."/>
            <person name="Wei J."/>
            <person name="Xu J."/>
            <person name="St-Pierre B."/>
            <person name="Chen S."/>
            <person name="Sun C."/>
        </authorList>
    </citation>
    <scope>NUCLEOTIDE SEQUENCE [LARGE SCALE GENOMIC DNA]</scope>
</reference>
<name>A0ACC0BZL2_CATRO</name>
<dbReference type="Proteomes" id="UP001060085">
    <property type="component" value="Linkage Group LG02"/>
</dbReference>
<dbReference type="EMBL" id="CM044702">
    <property type="protein sequence ID" value="KAI5678139.1"/>
    <property type="molecule type" value="Genomic_DNA"/>
</dbReference>
<gene>
    <name evidence="1" type="ORF">M9H77_09089</name>
</gene>
<protein>
    <submittedName>
        <fullName evidence="1">Uncharacterized protein</fullName>
    </submittedName>
</protein>
<proteinExistence type="predicted"/>
<accession>A0ACC0BZL2</accession>
<evidence type="ECO:0000313" key="2">
    <source>
        <dbReference type="Proteomes" id="UP001060085"/>
    </source>
</evidence>